<dbReference type="InterPro" id="IPR015424">
    <property type="entry name" value="PyrdxlP-dep_Trfase"/>
</dbReference>
<comment type="caution">
    <text evidence="13">The sequence shown here is derived from an EMBL/GenBank/DDBJ whole genome shotgun (WGS) entry which is preliminary data.</text>
</comment>
<dbReference type="CDD" id="cd00613">
    <property type="entry name" value="GDC-P"/>
    <property type="match status" value="1"/>
</dbReference>
<evidence type="ECO:0000256" key="8">
    <source>
        <dbReference type="HAMAP-Rule" id="MF_00711"/>
    </source>
</evidence>
<dbReference type="GO" id="GO:0019464">
    <property type="term" value="P:glycine decarboxylation via glycine cleavage system"/>
    <property type="evidence" value="ECO:0007669"/>
    <property type="project" value="UniProtKB-UniRule"/>
</dbReference>
<evidence type="ECO:0000259" key="12">
    <source>
        <dbReference type="Pfam" id="PF21478"/>
    </source>
</evidence>
<evidence type="ECO:0000256" key="1">
    <source>
        <dbReference type="ARBA" id="ARBA00001933"/>
    </source>
</evidence>
<dbReference type="Pfam" id="PF21478">
    <property type="entry name" value="GcvP2_C"/>
    <property type="match status" value="1"/>
</dbReference>
<dbReference type="OrthoDB" id="9801272at2"/>
<dbReference type="InterPro" id="IPR015421">
    <property type="entry name" value="PyrdxlP-dep_Trfase_major"/>
</dbReference>
<keyword evidence="5 8" id="KW-0663">Pyridoxal phosphate</keyword>
<dbReference type="HAMAP" id="MF_00711">
    <property type="entry name" value="GcvP"/>
    <property type="match status" value="1"/>
</dbReference>
<dbReference type="Gene3D" id="3.90.1150.10">
    <property type="entry name" value="Aspartate Aminotransferase, domain 1"/>
    <property type="match status" value="2"/>
</dbReference>
<keyword evidence="14" id="KW-1185">Reference proteome</keyword>
<evidence type="ECO:0000256" key="10">
    <source>
        <dbReference type="SAM" id="MobiDB-lite"/>
    </source>
</evidence>
<dbReference type="GO" id="GO:0005960">
    <property type="term" value="C:glycine cleavage complex"/>
    <property type="evidence" value="ECO:0007669"/>
    <property type="project" value="TreeGrafter"/>
</dbReference>
<dbReference type="GO" id="GO:0005829">
    <property type="term" value="C:cytosol"/>
    <property type="evidence" value="ECO:0007669"/>
    <property type="project" value="TreeGrafter"/>
</dbReference>
<feature type="modified residue" description="N6-(pyridoxal phosphate)lysine" evidence="8 9">
    <location>
        <position position="738"/>
    </location>
</feature>
<evidence type="ECO:0000313" key="14">
    <source>
        <dbReference type="Proteomes" id="UP000280501"/>
    </source>
</evidence>
<dbReference type="GO" id="GO:0004375">
    <property type="term" value="F:glycine dehydrogenase (decarboxylating) activity"/>
    <property type="evidence" value="ECO:0007669"/>
    <property type="project" value="UniProtKB-EC"/>
</dbReference>
<comment type="subunit">
    <text evidence="4 8">The glycine cleavage system is composed of four proteins: P, T, L and H.</text>
</comment>
<feature type="region of interest" description="Disordered" evidence="10">
    <location>
        <begin position="459"/>
        <end position="482"/>
    </location>
</feature>
<organism evidence="13 14">
    <name type="scientific">Myceligenerans xiligouense</name>
    <dbReference type="NCBI Taxonomy" id="253184"/>
    <lineage>
        <taxon>Bacteria</taxon>
        <taxon>Bacillati</taxon>
        <taxon>Actinomycetota</taxon>
        <taxon>Actinomycetes</taxon>
        <taxon>Micrococcales</taxon>
        <taxon>Promicromonosporaceae</taxon>
        <taxon>Myceligenerans</taxon>
    </lineage>
</organism>
<evidence type="ECO:0000256" key="6">
    <source>
        <dbReference type="ARBA" id="ARBA00023002"/>
    </source>
</evidence>
<dbReference type="InterPro" id="IPR049316">
    <property type="entry name" value="GDC-P_C"/>
</dbReference>
<comment type="cofactor">
    <cofactor evidence="1 8 9">
        <name>pyridoxal 5'-phosphate</name>
        <dbReference type="ChEBI" id="CHEBI:597326"/>
    </cofactor>
</comment>
<dbReference type="InterPro" id="IPR049315">
    <property type="entry name" value="GDC-P_N"/>
</dbReference>
<feature type="domain" description="Glycine dehydrogenase C-terminal" evidence="12">
    <location>
        <begin position="813"/>
        <end position="934"/>
    </location>
</feature>
<dbReference type="Proteomes" id="UP000280501">
    <property type="component" value="Unassembled WGS sequence"/>
</dbReference>
<dbReference type="NCBIfam" id="NF003346">
    <property type="entry name" value="PRK04366.1"/>
    <property type="match status" value="1"/>
</dbReference>
<evidence type="ECO:0000313" key="13">
    <source>
        <dbReference type="EMBL" id="RPF23368.1"/>
    </source>
</evidence>
<evidence type="ECO:0000256" key="7">
    <source>
        <dbReference type="ARBA" id="ARBA00049026"/>
    </source>
</evidence>
<reference evidence="13 14" key="1">
    <citation type="submission" date="2018-11" db="EMBL/GenBank/DDBJ databases">
        <title>Sequencing the genomes of 1000 actinobacteria strains.</title>
        <authorList>
            <person name="Klenk H.-P."/>
        </authorList>
    </citation>
    <scope>NUCLEOTIDE SEQUENCE [LARGE SCALE GENOMIC DNA]</scope>
    <source>
        <strain evidence="13 14">DSM 15700</strain>
    </source>
</reference>
<dbReference type="FunFam" id="3.40.640.10:FF:000007">
    <property type="entry name" value="glycine dehydrogenase (Decarboxylating), mitochondrial"/>
    <property type="match status" value="1"/>
</dbReference>
<evidence type="ECO:0000256" key="3">
    <source>
        <dbReference type="ARBA" id="ARBA00010756"/>
    </source>
</evidence>
<dbReference type="PANTHER" id="PTHR11773">
    <property type="entry name" value="GLYCINE DEHYDROGENASE, DECARBOXYLATING"/>
    <property type="match status" value="1"/>
</dbReference>
<keyword evidence="6 8" id="KW-0560">Oxidoreductase</keyword>
<dbReference type="Gene3D" id="3.40.640.10">
    <property type="entry name" value="Type I PLP-dependent aspartate aminotransferase-like (Major domain)"/>
    <property type="match status" value="2"/>
</dbReference>
<dbReference type="NCBIfam" id="TIGR00461">
    <property type="entry name" value="gcvP"/>
    <property type="match status" value="1"/>
</dbReference>
<dbReference type="EC" id="1.4.4.2" evidence="8"/>
<dbReference type="InterPro" id="IPR020581">
    <property type="entry name" value="GDC_P"/>
</dbReference>
<comment type="catalytic activity">
    <reaction evidence="7 8">
        <text>N(6)-[(R)-lipoyl]-L-lysyl-[glycine-cleavage complex H protein] + glycine + H(+) = N(6)-[(R)-S(8)-aminomethyldihydrolipoyl]-L-lysyl-[glycine-cleavage complex H protein] + CO2</text>
        <dbReference type="Rhea" id="RHEA:24304"/>
        <dbReference type="Rhea" id="RHEA-COMP:10494"/>
        <dbReference type="Rhea" id="RHEA-COMP:10495"/>
        <dbReference type="ChEBI" id="CHEBI:15378"/>
        <dbReference type="ChEBI" id="CHEBI:16526"/>
        <dbReference type="ChEBI" id="CHEBI:57305"/>
        <dbReference type="ChEBI" id="CHEBI:83099"/>
        <dbReference type="ChEBI" id="CHEBI:83143"/>
        <dbReference type="EC" id="1.4.4.2"/>
    </reaction>
</comment>
<protein>
    <recommendedName>
        <fullName evidence="8">Glycine dehydrogenase (decarboxylating)</fullName>
        <ecNumber evidence="8">1.4.4.2</ecNumber>
    </recommendedName>
    <alternativeName>
        <fullName evidence="8">Glycine cleavage system P-protein</fullName>
    </alternativeName>
    <alternativeName>
        <fullName evidence="8">Glycine decarboxylase</fullName>
    </alternativeName>
    <alternativeName>
        <fullName evidence="8">Glycine dehydrogenase (aminomethyl-transferring)</fullName>
    </alternativeName>
</protein>
<dbReference type="AlphaFoldDB" id="A0A3N4ZBV7"/>
<comment type="similarity">
    <text evidence="3 8">Belongs to the GcvP family.</text>
</comment>
<evidence type="ECO:0000259" key="11">
    <source>
        <dbReference type="Pfam" id="PF02347"/>
    </source>
</evidence>
<feature type="domain" description="Glycine cleavage system P-protein N-terminal" evidence="11">
    <location>
        <begin position="509"/>
        <end position="765"/>
    </location>
</feature>
<dbReference type="InterPro" id="IPR015422">
    <property type="entry name" value="PyrdxlP-dep_Trfase_small"/>
</dbReference>
<feature type="domain" description="Glycine cleavage system P-protein N-terminal" evidence="11">
    <location>
        <begin position="13"/>
        <end position="449"/>
    </location>
</feature>
<dbReference type="SUPFAM" id="SSF53383">
    <property type="entry name" value="PLP-dependent transferases"/>
    <property type="match status" value="2"/>
</dbReference>
<evidence type="ECO:0000256" key="5">
    <source>
        <dbReference type="ARBA" id="ARBA00022898"/>
    </source>
</evidence>
<dbReference type="GO" id="GO:0030170">
    <property type="term" value="F:pyridoxal phosphate binding"/>
    <property type="evidence" value="ECO:0007669"/>
    <property type="project" value="TreeGrafter"/>
</dbReference>
<name>A0A3N4ZBV7_9MICO</name>
<evidence type="ECO:0000256" key="4">
    <source>
        <dbReference type="ARBA" id="ARBA00011690"/>
    </source>
</evidence>
<dbReference type="GO" id="GO:0016594">
    <property type="term" value="F:glycine binding"/>
    <property type="evidence" value="ECO:0007669"/>
    <property type="project" value="TreeGrafter"/>
</dbReference>
<evidence type="ECO:0000256" key="9">
    <source>
        <dbReference type="PIRSR" id="PIRSR603437-50"/>
    </source>
</evidence>
<sequence length="998" mass="105615">MNQHHPAPVVFADRHLGPRGRETAAMLDQLGYDTVDALVEAAVPKSIRTQRPLGVPEARSEAEVLAHLRDIAGKNQVKRQMIGQGFYDTHTPAVIRRNVLESPAWYTAYTPYQPEISQGRLEALLNFQQAVEDLTGLEIANASLLDEATAVAEAVALMWRASRARSGYVVLDADLFGQSLAVARGRAEAIGLPVVVADLNAGLRAGVEGFVAAGGTLPDGDLVGVVVQQVGASGRILDARDVVAEAKESGALVTVTTDLLALTLLVSPGELGADIAVGSAQRFGVPLFYGGPHAAYMSVRKGLERQLPGRLVGVSVDADGAPGYRLALATREQHIRRERATSNICTAQALLAIVASMYAVYHGPQGLKAIAERVHTHATTIAETLRTAGIEIEHPHFFDTIRAVVPGKATELATAAAEAGYNIHVPDPDHIQIACDETTTPADVQAVTRSLLTALGGTATTEAGSGEVPSATVSPNGGPPGARECVAEGTSPLPAELSRTTEFLQHPIFHTHRSETSLMRYLRKLSDKDLALDRTMIPLGSCTMKLNAAVEMESISWPEFAGIHPYAPADQAEGYAELISTLEAQLADITGYAAVSVQPNAGSQGEFAGLLAIKDYHRSRGEQSRDIVLIPASAHGTNAASAALAGLRVVVVRTADDGEILLDDLRAKLDEHGRQVAAIMITYPSTHGVFEEHVREVCDLVHQAGGQVYIDGANLNALVGLARPGEFGGDVSHLNLHKTFCIPHGGGGPGVGPVAVAEHLVPFLPTNPVAPSGTVDAGRAGTPISGTNHGSAGILPISYAYLALMGPDGLTEATKAAVLTANYVSSRLADHFPTLYTGPNGLVAHECILDLRDLTARTGVTAADVAKRLQDYGFHAPTLAFPVPGTLMVEPTESEDLAELDRFVDAMIAIRAEIDDVAAGRWAVEDSPLRGAPHTAASVSATEWDRPYSRETAAYPLPGLRHDKYWPPVRRIDDAHGDRNLVCSCPPVEAFDTSETRN</sequence>
<gene>
    <name evidence="8" type="primary">gcvP</name>
    <name evidence="13" type="ORF">EDD34_4053</name>
</gene>
<proteinExistence type="inferred from homology"/>
<comment type="function">
    <text evidence="2 8">The glycine cleavage system catalyzes the degradation of glycine. The P protein binds the alpha-amino group of glycine through its pyridoxal phosphate cofactor; CO(2) is released and the remaining methylamine moiety is then transferred to the lipoamide cofactor of the H protein.</text>
</comment>
<accession>A0A3N4ZBV7</accession>
<dbReference type="EMBL" id="RKQZ01000001">
    <property type="protein sequence ID" value="RPF23368.1"/>
    <property type="molecule type" value="Genomic_DNA"/>
</dbReference>
<evidence type="ECO:0000256" key="2">
    <source>
        <dbReference type="ARBA" id="ARBA00003788"/>
    </source>
</evidence>
<dbReference type="InterPro" id="IPR003437">
    <property type="entry name" value="GcvP"/>
</dbReference>
<dbReference type="RefSeq" id="WP_123816156.1">
    <property type="nucleotide sequence ID" value="NZ_RKQZ01000001.1"/>
</dbReference>
<dbReference type="PANTHER" id="PTHR11773:SF1">
    <property type="entry name" value="GLYCINE DEHYDROGENASE (DECARBOXYLATING), MITOCHONDRIAL"/>
    <property type="match status" value="1"/>
</dbReference>
<dbReference type="Pfam" id="PF02347">
    <property type="entry name" value="GDC-P"/>
    <property type="match status" value="2"/>
</dbReference>